<protein>
    <submittedName>
        <fullName evidence="1">Uncharacterized protein</fullName>
    </submittedName>
</protein>
<evidence type="ECO:0000313" key="2">
    <source>
        <dbReference type="Proteomes" id="UP000321578"/>
    </source>
</evidence>
<dbReference type="OrthoDB" id="1189466at2"/>
<organism evidence="1 2">
    <name type="scientific">Subsaximicrobium wynnwilliamsii</name>
    <dbReference type="NCBI Taxonomy" id="291179"/>
    <lineage>
        <taxon>Bacteria</taxon>
        <taxon>Pseudomonadati</taxon>
        <taxon>Bacteroidota</taxon>
        <taxon>Flavobacteriia</taxon>
        <taxon>Flavobacteriales</taxon>
        <taxon>Flavobacteriaceae</taxon>
        <taxon>Subsaximicrobium</taxon>
    </lineage>
</organism>
<proteinExistence type="predicted"/>
<dbReference type="AlphaFoldDB" id="A0A5C6ZHU3"/>
<dbReference type="EMBL" id="VORO01000008">
    <property type="protein sequence ID" value="TXD89311.1"/>
    <property type="molecule type" value="Genomic_DNA"/>
</dbReference>
<sequence>MIVVLILTTIVVGLAFSVLILVQRQMLAIQGNYQTNLELNTLETSLWLDFNRYSKITYDELEDELKFSTELDSISYRFYDKRIIKDRDTFSVHIKQKIFFLDAEEKEKGNIDAMKLEMPDSYQNKKLFVFKTNDAKLYMNN</sequence>
<comment type="caution">
    <text evidence="1">The sequence shown here is derived from an EMBL/GenBank/DDBJ whole genome shotgun (WGS) entry which is preliminary data.</text>
</comment>
<dbReference type="Proteomes" id="UP000321578">
    <property type="component" value="Unassembled WGS sequence"/>
</dbReference>
<keyword evidence="2" id="KW-1185">Reference proteome</keyword>
<reference evidence="1 2" key="1">
    <citation type="submission" date="2019-08" db="EMBL/GenBank/DDBJ databases">
        <title>Genomes of Subsaximicrobium wynnwilliamsii strains.</title>
        <authorList>
            <person name="Bowman J.P."/>
        </authorList>
    </citation>
    <scope>NUCLEOTIDE SEQUENCE [LARGE SCALE GENOMIC DNA]</scope>
    <source>
        <strain evidence="1 2">2-80-2</strain>
    </source>
</reference>
<evidence type="ECO:0000313" key="1">
    <source>
        <dbReference type="EMBL" id="TXD89311.1"/>
    </source>
</evidence>
<accession>A0A5C6ZHU3</accession>
<name>A0A5C6ZHU3_9FLAO</name>
<gene>
    <name evidence="1" type="ORF">ESY86_09575</name>
</gene>